<dbReference type="Pfam" id="PF01535">
    <property type="entry name" value="PPR"/>
    <property type="match status" value="1"/>
</dbReference>
<comment type="similarity">
    <text evidence="1">Belongs to the PPR family. P subfamily.</text>
</comment>
<feature type="domain" description="PROP1-like PPR" evidence="4">
    <location>
        <begin position="372"/>
        <end position="543"/>
    </location>
</feature>
<gene>
    <name evidence="5" type="ORF">COLO4_28841</name>
</gene>
<dbReference type="EMBL" id="AWUE01020088">
    <property type="protein sequence ID" value="OMO69967.1"/>
    <property type="molecule type" value="Genomic_DNA"/>
</dbReference>
<dbReference type="SUPFAM" id="SSF53756">
    <property type="entry name" value="UDP-Glycosyltransferase/glycogen phosphorylase"/>
    <property type="match status" value="1"/>
</dbReference>
<evidence type="ECO:0000256" key="1">
    <source>
        <dbReference type="ARBA" id="ARBA00007626"/>
    </source>
</evidence>
<evidence type="ECO:0000259" key="4">
    <source>
        <dbReference type="Pfam" id="PF17177"/>
    </source>
</evidence>
<accession>A0A1R3HHZ5</accession>
<dbReference type="OrthoDB" id="411857at2759"/>
<dbReference type="PANTHER" id="PTHR47874">
    <property type="entry name" value="EXPRESSED PROTEIN"/>
    <property type="match status" value="1"/>
</dbReference>
<dbReference type="Pfam" id="PF17177">
    <property type="entry name" value="PPR_long"/>
    <property type="match status" value="1"/>
</dbReference>
<evidence type="ECO:0000256" key="3">
    <source>
        <dbReference type="PROSITE-ProRule" id="PRU00708"/>
    </source>
</evidence>
<dbReference type="InterPro" id="IPR002885">
    <property type="entry name" value="PPR_rpt"/>
</dbReference>
<feature type="repeat" description="PPR" evidence="3">
    <location>
        <begin position="372"/>
        <end position="406"/>
    </location>
</feature>
<dbReference type="GO" id="GO:0003729">
    <property type="term" value="F:mRNA binding"/>
    <property type="evidence" value="ECO:0007669"/>
    <property type="project" value="InterPro"/>
</dbReference>
<comment type="caution">
    <text evidence="5">The sequence shown here is derived from an EMBL/GenBank/DDBJ whole genome shotgun (WGS) entry which is preliminary data.</text>
</comment>
<dbReference type="PROSITE" id="PS51375">
    <property type="entry name" value="PPR"/>
    <property type="match status" value="2"/>
</dbReference>
<keyword evidence="6" id="KW-1185">Reference proteome</keyword>
<keyword evidence="2" id="KW-0677">Repeat</keyword>
<dbReference type="PANTHER" id="PTHR47874:SF4">
    <property type="entry name" value="EXPRESSED PROTEIN"/>
    <property type="match status" value="1"/>
</dbReference>
<dbReference type="NCBIfam" id="TIGR00756">
    <property type="entry name" value="PPR"/>
    <property type="match status" value="2"/>
</dbReference>
<dbReference type="Gene3D" id="3.40.50.2000">
    <property type="entry name" value="Glycogen Phosphorylase B"/>
    <property type="match status" value="2"/>
</dbReference>
<protein>
    <recommendedName>
        <fullName evidence="4">PROP1-like PPR domain-containing protein</fullName>
    </recommendedName>
</protein>
<feature type="repeat" description="PPR" evidence="3">
    <location>
        <begin position="478"/>
        <end position="512"/>
    </location>
</feature>
<dbReference type="InterPro" id="IPR011990">
    <property type="entry name" value="TPR-like_helical_dom_sf"/>
</dbReference>
<organism evidence="5 6">
    <name type="scientific">Corchorus olitorius</name>
    <dbReference type="NCBI Taxonomy" id="93759"/>
    <lineage>
        <taxon>Eukaryota</taxon>
        <taxon>Viridiplantae</taxon>
        <taxon>Streptophyta</taxon>
        <taxon>Embryophyta</taxon>
        <taxon>Tracheophyta</taxon>
        <taxon>Spermatophyta</taxon>
        <taxon>Magnoliopsida</taxon>
        <taxon>eudicotyledons</taxon>
        <taxon>Gunneridae</taxon>
        <taxon>Pentapetalae</taxon>
        <taxon>rosids</taxon>
        <taxon>malvids</taxon>
        <taxon>Malvales</taxon>
        <taxon>Malvaceae</taxon>
        <taxon>Grewioideae</taxon>
        <taxon>Apeibeae</taxon>
        <taxon>Corchorus</taxon>
    </lineage>
</organism>
<dbReference type="InterPro" id="IPR044179">
    <property type="entry name" value="PPR5-like"/>
</dbReference>
<dbReference type="AlphaFoldDB" id="A0A1R3HHZ5"/>
<dbReference type="Gene3D" id="1.25.40.10">
    <property type="entry name" value="Tetratricopeptide repeat domain"/>
    <property type="match status" value="1"/>
</dbReference>
<sequence length="692" mass="77540">MIPLLDLTHHLATAASDLTITILVTPKNLPLLSQLLSCHPRIKTLLLPFPPHPSIPSHVENFQDLPPDRLTALIHALAQLYHPLLSWLQSHSSRPPSFILSDMFMGWTQRLASRFGIKRIVFSPSGAMAFSVMCSLWLHLPKPDADAPHHQTAVIAFDQIPNCPKYPWWKVSPTYRACVGGDPAAEFIRDAFIANVESWGLAVNSFAQLEGPYLDHLKKLMGHDYVWAVGPLLPFHDNNNHDSRSGSGHIHRGGSSSVSVDRLLTWLDTCDDNEVLYVCFGSQVVLTNDQTAELASALEKSGVRFVWCIKEPTKVPSSLIKTTLDSHDRFAQKSSDFSWEALAAGLPSLSSEKAGLVLEWKLEKMLKENERDYDQYLNLLSLCSKIRNVSLAMHVFTSMEVNGIKPATPVFNSLINACFSSKDAITALSLFEIMQSSEDYKPNAETYEAFIIGFSSLGNAVAMKSWYSAKKGVGYCARLQTYESLISGCIKCSDFDGADKFYEEMMSTGTMPNEPILENVLEGFCRQRKFNQVKELLKSFVDVGQEISVKMAEKIVRLYSEHGKVEEMEELLSTVVESGEVVEVKLQAYSGIVRMYAMLNRLDDVEYSVGRMLKQGLSFRCSDDLEKVICCYFRKEAYDRLEIFLEHIKGSHKLTKSTYNLLVAGYRRAGLSQKLDLLVKEMEMELGGILAS</sequence>
<dbReference type="InterPro" id="IPR033443">
    <property type="entry name" value="PROP1-like_PPR_dom"/>
</dbReference>
<reference evidence="6" key="1">
    <citation type="submission" date="2013-09" db="EMBL/GenBank/DDBJ databases">
        <title>Corchorus olitorius genome sequencing.</title>
        <authorList>
            <person name="Alam M."/>
            <person name="Haque M.S."/>
            <person name="Islam M.S."/>
            <person name="Emdad E.M."/>
            <person name="Islam M.M."/>
            <person name="Ahmed B."/>
            <person name="Halim A."/>
            <person name="Hossen Q.M.M."/>
            <person name="Hossain M.Z."/>
            <person name="Ahmed R."/>
            <person name="Khan M.M."/>
            <person name="Islam R."/>
            <person name="Rashid M.M."/>
            <person name="Khan S.A."/>
            <person name="Rahman M.S."/>
            <person name="Alam M."/>
            <person name="Yahiya A.S."/>
            <person name="Khan M.S."/>
            <person name="Azam M.S."/>
            <person name="Haque T."/>
            <person name="Lashkar M.Z.H."/>
            <person name="Akhand A.I."/>
            <person name="Morshed G."/>
            <person name="Roy S."/>
            <person name="Uddin K.S."/>
            <person name="Rabeya T."/>
            <person name="Hossain A.S."/>
            <person name="Chowdhury A."/>
            <person name="Snigdha A.R."/>
            <person name="Mortoza M.S."/>
            <person name="Matin S.A."/>
            <person name="Hoque S.M.E."/>
            <person name="Islam M.K."/>
            <person name="Roy D.K."/>
            <person name="Haider R."/>
            <person name="Moosa M.M."/>
            <person name="Elias S.M."/>
            <person name="Hasan A.M."/>
            <person name="Jahan S."/>
            <person name="Shafiuddin M."/>
            <person name="Mahmood N."/>
            <person name="Shommy N.S."/>
        </authorList>
    </citation>
    <scope>NUCLEOTIDE SEQUENCE [LARGE SCALE GENOMIC DNA]</scope>
    <source>
        <strain evidence="6">cv. O-4</strain>
    </source>
</reference>
<evidence type="ECO:0000256" key="2">
    <source>
        <dbReference type="ARBA" id="ARBA00022737"/>
    </source>
</evidence>
<dbReference type="Proteomes" id="UP000187203">
    <property type="component" value="Unassembled WGS sequence"/>
</dbReference>
<evidence type="ECO:0000313" key="6">
    <source>
        <dbReference type="Proteomes" id="UP000187203"/>
    </source>
</evidence>
<evidence type="ECO:0000313" key="5">
    <source>
        <dbReference type="EMBL" id="OMO69967.1"/>
    </source>
</evidence>
<name>A0A1R3HHZ5_9ROSI</name>
<proteinExistence type="inferred from homology"/>